<evidence type="ECO:0000313" key="2">
    <source>
        <dbReference type="Proteomes" id="UP000789342"/>
    </source>
</evidence>
<accession>A0A9N9I8B0</accession>
<proteinExistence type="predicted"/>
<dbReference type="Proteomes" id="UP000789342">
    <property type="component" value="Unassembled WGS sequence"/>
</dbReference>
<reference evidence="1" key="1">
    <citation type="submission" date="2021-06" db="EMBL/GenBank/DDBJ databases">
        <authorList>
            <person name="Kallberg Y."/>
            <person name="Tangrot J."/>
            <person name="Rosling A."/>
        </authorList>
    </citation>
    <scope>NUCLEOTIDE SEQUENCE</scope>
    <source>
        <strain evidence="1">CL551</strain>
    </source>
</reference>
<dbReference type="AlphaFoldDB" id="A0A9N9I8B0"/>
<gene>
    <name evidence="1" type="ORF">AMORRO_LOCUS13587</name>
</gene>
<evidence type="ECO:0000313" key="1">
    <source>
        <dbReference type="EMBL" id="CAG8724877.1"/>
    </source>
</evidence>
<keyword evidence="2" id="KW-1185">Reference proteome</keyword>
<feature type="non-terminal residue" evidence="1">
    <location>
        <position position="41"/>
    </location>
</feature>
<dbReference type="EMBL" id="CAJVPV010023837">
    <property type="protein sequence ID" value="CAG8724877.1"/>
    <property type="molecule type" value="Genomic_DNA"/>
</dbReference>
<protein>
    <submittedName>
        <fullName evidence="1">1831_t:CDS:1</fullName>
    </submittedName>
</protein>
<comment type="caution">
    <text evidence="1">The sequence shown here is derived from an EMBL/GenBank/DDBJ whole genome shotgun (WGS) entry which is preliminary data.</text>
</comment>
<name>A0A9N9I8B0_9GLOM</name>
<sequence length="41" mass="4875">LELQVLDMCDVNLLKSFMRIVLQLQLEKALVIYFRSVSYEL</sequence>
<feature type="non-terminal residue" evidence="1">
    <location>
        <position position="1"/>
    </location>
</feature>
<organism evidence="1 2">
    <name type="scientific">Acaulospora morrowiae</name>
    <dbReference type="NCBI Taxonomy" id="94023"/>
    <lineage>
        <taxon>Eukaryota</taxon>
        <taxon>Fungi</taxon>
        <taxon>Fungi incertae sedis</taxon>
        <taxon>Mucoromycota</taxon>
        <taxon>Glomeromycotina</taxon>
        <taxon>Glomeromycetes</taxon>
        <taxon>Diversisporales</taxon>
        <taxon>Acaulosporaceae</taxon>
        <taxon>Acaulospora</taxon>
    </lineage>
</organism>